<evidence type="ECO:0000256" key="6">
    <source>
        <dbReference type="ARBA" id="ARBA00022777"/>
    </source>
</evidence>
<evidence type="ECO:0000256" key="5">
    <source>
        <dbReference type="ARBA" id="ARBA00022741"/>
    </source>
</evidence>
<dbReference type="PROSITE" id="PS50110">
    <property type="entry name" value="RESPONSE_REGULATORY"/>
    <property type="match status" value="1"/>
</dbReference>
<evidence type="ECO:0000256" key="2">
    <source>
        <dbReference type="ARBA" id="ARBA00012438"/>
    </source>
</evidence>
<protein>
    <recommendedName>
        <fullName evidence="2">histidine kinase</fullName>
        <ecNumber evidence="2">2.7.13.3</ecNumber>
    </recommendedName>
</protein>
<dbReference type="GO" id="GO:0004673">
    <property type="term" value="F:protein histidine kinase activity"/>
    <property type="evidence" value="ECO:0007669"/>
    <property type="project" value="UniProtKB-EC"/>
</dbReference>
<dbReference type="Gene3D" id="3.30.565.10">
    <property type="entry name" value="Histidine kinase-like ATPase, C-terminal domain"/>
    <property type="match status" value="1"/>
</dbReference>
<dbReference type="PANTHER" id="PTHR41523:SF8">
    <property type="entry name" value="ETHYLENE RESPONSE SENSOR PROTEIN"/>
    <property type="match status" value="1"/>
</dbReference>
<dbReference type="Pfam" id="PF07568">
    <property type="entry name" value="HisKA_2"/>
    <property type="match status" value="1"/>
</dbReference>
<evidence type="ECO:0000256" key="4">
    <source>
        <dbReference type="ARBA" id="ARBA00022679"/>
    </source>
</evidence>
<evidence type="ECO:0000313" key="13">
    <source>
        <dbReference type="Proteomes" id="UP000309138"/>
    </source>
</evidence>
<proteinExistence type="predicted"/>
<feature type="domain" description="Histidine kinase" evidence="10">
    <location>
        <begin position="250"/>
        <end position="338"/>
    </location>
</feature>
<evidence type="ECO:0000256" key="3">
    <source>
        <dbReference type="ARBA" id="ARBA00022553"/>
    </source>
</evidence>
<gene>
    <name evidence="12" type="ORF">FBR43_10550</name>
</gene>
<evidence type="ECO:0000313" key="12">
    <source>
        <dbReference type="EMBL" id="TKD52232.1"/>
    </source>
</evidence>
<accession>A0A4U1L5W7</accession>
<evidence type="ECO:0000259" key="11">
    <source>
        <dbReference type="PROSITE" id="PS50110"/>
    </source>
</evidence>
<dbReference type="SUPFAM" id="SSF52172">
    <property type="entry name" value="CheY-like"/>
    <property type="match status" value="1"/>
</dbReference>
<dbReference type="SMART" id="SM00387">
    <property type="entry name" value="HATPase_c"/>
    <property type="match status" value="1"/>
</dbReference>
<evidence type="ECO:0000256" key="1">
    <source>
        <dbReference type="ARBA" id="ARBA00000085"/>
    </source>
</evidence>
<dbReference type="Pfam" id="PF02518">
    <property type="entry name" value="HATPase_c"/>
    <property type="match status" value="1"/>
</dbReference>
<keyword evidence="7" id="KW-0067">ATP-binding</keyword>
<dbReference type="Proteomes" id="UP000309138">
    <property type="component" value="Unassembled WGS sequence"/>
</dbReference>
<dbReference type="EMBL" id="SWKR01000002">
    <property type="protein sequence ID" value="TKD52232.1"/>
    <property type="molecule type" value="Genomic_DNA"/>
</dbReference>
<organism evidence="12 13">
    <name type="scientific">Sphingomonas baiyangensis</name>
    <dbReference type="NCBI Taxonomy" id="2572576"/>
    <lineage>
        <taxon>Bacteria</taxon>
        <taxon>Pseudomonadati</taxon>
        <taxon>Pseudomonadota</taxon>
        <taxon>Alphaproteobacteria</taxon>
        <taxon>Sphingomonadales</taxon>
        <taxon>Sphingomonadaceae</taxon>
        <taxon>Sphingomonas</taxon>
    </lineage>
</organism>
<dbReference type="InterPro" id="IPR011495">
    <property type="entry name" value="Sig_transdc_His_kin_sub2_dim/P"/>
</dbReference>
<keyword evidence="4" id="KW-0808">Transferase</keyword>
<dbReference type="CDD" id="cd16936">
    <property type="entry name" value="HATPase_RsbW-like"/>
    <property type="match status" value="1"/>
</dbReference>
<dbReference type="InterPro" id="IPR036890">
    <property type="entry name" value="HATPase_C_sf"/>
</dbReference>
<feature type="modified residue" description="4-aspartylphosphate" evidence="8">
    <location>
        <position position="49"/>
    </location>
</feature>
<evidence type="ECO:0000256" key="7">
    <source>
        <dbReference type="ARBA" id="ARBA00022840"/>
    </source>
</evidence>
<keyword evidence="13" id="KW-1185">Reference proteome</keyword>
<dbReference type="InterPro" id="IPR003594">
    <property type="entry name" value="HATPase_dom"/>
</dbReference>
<evidence type="ECO:0000259" key="10">
    <source>
        <dbReference type="PROSITE" id="PS50109"/>
    </source>
</evidence>
<dbReference type="AlphaFoldDB" id="A0A4U1L5W7"/>
<dbReference type="InterPro" id="IPR011006">
    <property type="entry name" value="CheY-like_superfamily"/>
</dbReference>
<keyword evidence="6" id="KW-0418">Kinase</keyword>
<keyword evidence="9" id="KW-0175">Coiled coil</keyword>
<feature type="domain" description="Response regulatory" evidence="11">
    <location>
        <begin position="1"/>
        <end position="114"/>
    </location>
</feature>
<name>A0A4U1L5W7_9SPHN</name>
<feature type="coiled-coil region" evidence="9">
    <location>
        <begin position="119"/>
        <end position="150"/>
    </location>
</feature>
<evidence type="ECO:0000256" key="9">
    <source>
        <dbReference type="SAM" id="Coils"/>
    </source>
</evidence>
<dbReference type="CDD" id="cd00156">
    <property type="entry name" value="REC"/>
    <property type="match status" value="1"/>
</dbReference>
<reference evidence="12 13" key="1">
    <citation type="submission" date="2019-04" db="EMBL/GenBank/DDBJ databases">
        <authorList>
            <person name="Yang Y."/>
            <person name="Wei D."/>
        </authorList>
    </citation>
    <scope>NUCLEOTIDE SEQUENCE [LARGE SCALE GENOMIC DNA]</scope>
    <source>
        <strain evidence="12 13">L-1-4w-11</strain>
    </source>
</reference>
<dbReference type="InterPro" id="IPR004358">
    <property type="entry name" value="Sig_transdc_His_kin-like_C"/>
</dbReference>
<dbReference type="OrthoDB" id="7297573at2"/>
<dbReference type="InterPro" id="IPR005467">
    <property type="entry name" value="His_kinase_dom"/>
</dbReference>
<dbReference type="InterPro" id="IPR001789">
    <property type="entry name" value="Sig_transdc_resp-reg_receiver"/>
</dbReference>
<dbReference type="Gene3D" id="3.40.50.2300">
    <property type="match status" value="1"/>
</dbReference>
<dbReference type="Pfam" id="PF00072">
    <property type="entry name" value="Response_reg"/>
    <property type="match status" value="1"/>
</dbReference>
<dbReference type="GO" id="GO:0005524">
    <property type="term" value="F:ATP binding"/>
    <property type="evidence" value="ECO:0007669"/>
    <property type="project" value="UniProtKB-KW"/>
</dbReference>
<dbReference type="GO" id="GO:0000160">
    <property type="term" value="P:phosphorelay signal transduction system"/>
    <property type="evidence" value="ECO:0007669"/>
    <property type="project" value="InterPro"/>
</dbReference>
<dbReference type="PRINTS" id="PR00344">
    <property type="entry name" value="BCTRLSENSOR"/>
</dbReference>
<dbReference type="EC" id="2.7.13.3" evidence="2"/>
<dbReference type="SUPFAM" id="SSF55874">
    <property type="entry name" value="ATPase domain of HSP90 chaperone/DNA topoisomerase II/histidine kinase"/>
    <property type="match status" value="1"/>
</dbReference>
<dbReference type="Gene3D" id="3.30.450.20">
    <property type="entry name" value="PAS domain"/>
    <property type="match status" value="1"/>
</dbReference>
<evidence type="ECO:0000256" key="8">
    <source>
        <dbReference type="PROSITE-ProRule" id="PRU00169"/>
    </source>
</evidence>
<sequence length="338" mass="35666">MLYIDDDEGLRRLVARAMARRGYEVATAGDGASGVAMARERRFDLIAIDHYMPGLDGLETLAQVQALPDPPPVVYVTGSDEAPVAIAALKSGAVDYVVKAVGDDFFDLLAQSFDAALEKVRLAAANAAIERELREANARLETLLREVDHRVANSLQLVSAFVNMQAMATADEGARRALADTQHRIEAVAAVHRALYTADSADSVALDGYLATLVEGLGQSYGAERRVTGVTLDAEPVTVAADRAVSIGIIVTELVSNAVKYAYRERDPGPVCVSLAREADGGILVRVSDEGCGLPPDGASEGTGLGMRVVQAMARSLRGTFGSDTPPSGTCFSLRFAG</sequence>
<comment type="caution">
    <text evidence="12">The sequence shown here is derived from an EMBL/GenBank/DDBJ whole genome shotgun (WGS) entry which is preliminary data.</text>
</comment>
<comment type="catalytic activity">
    <reaction evidence="1">
        <text>ATP + protein L-histidine = ADP + protein N-phospho-L-histidine.</text>
        <dbReference type="EC" id="2.7.13.3"/>
    </reaction>
</comment>
<dbReference type="PROSITE" id="PS50109">
    <property type="entry name" value="HIS_KIN"/>
    <property type="match status" value="1"/>
</dbReference>
<dbReference type="PANTHER" id="PTHR41523">
    <property type="entry name" value="TWO-COMPONENT SYSTEM SENSOR PROTEIN"/>
    <property type="match status" value="1"/>
</dbReference>
<keyword evidence="3 8" id="KW-0597">Phosphoprotein</keyword>
<dbReference type="SMART" id="SM00448">
    <property type="entry name" value="REC"/>
    <property type="match status" value="1"/>
</dbReference>
<keyword evidence="5" id="KW-0547">Nucleotide-binding</keyword>